<protein>
    <submittedName>
        <fullName evidence="1">Uncharacterized protein</fullName>
    </submittedName>
</protein>
<accession>A0A9D4CFU1</accession>
<evidence type="ECO:0000313" key="2">
    <source>
        <dbReference type="Proteomes" id="UP000828390"/>
    </source>
</evidence>
<evidence type="ECO:0000313" key="1">
    <source>
        <dbReference type="EMBL" id="KAH3723712.1"/>
    </source>
</evidence>
<dbReference type="Proteomes" id="UP000828390">
    <property type="component" value="Unassembled WGS sequence"/>
</dbReference>
<proteinExistence type="predicted"/>
<sequence>MALFIQSLPNIKLDLDIVQTNILTNLFTKFHDDWAKKFIQLTGIIFKLNSHIKETHFLTKFHENWAKNVSVHIEKCHANWRPYINKTNVLTKFHDDWAKIVTSRPNKENCPPAGHVIQLTGTIFKLNSHIKETHFLTKFHENWAKHKNAPPTGGHVFSPIWTIFELVRDINKTNVLTNFHDDWAKIVTSRVFTMFLYSQITKTAPPGSHVIELTRTIFELYSHIKKTDVLTKFHENWAKNLTSRVFTCFHYIHIEKNALPTGGHVFSPIWTVFELVRDINKTNVLTNFHDDWAKILTSRVFTRKTAPPTGGHVFQRTGTTFKLNQHIIKTNILTNFELGRDFIGVKLLTKFHEDGTTNVATNSHLSNQMDNKVISVRSHGLTETIFELNSRIKETNVLTKIQKNWAKNVTSIVLTCFHYIHIEKNAPPTGGHVFSLIRTIVELVPDINKTNVLTNFHDDWAKIVTSRVFTRKMPPPTGGPVFSPIWTIFELVRDINKTNVLTNFHDDLTKIVTSRVFTRENCHYIHIKKNAPLTGGHVVLPIWTIFELPNKETGGHVFQQTGTTFELNQDIIKIFILTNFELCRDFIGAKLLTKFHEDGTTNQMLTDGRTYVRRTKTGQKSSPEQSDIIGTNLLTKFHEDRKINVASRVLTRKNAPPPDSHVFQPTGIIFELVQDIIGMNLLTNKCGLLEKDSPPLGSHFFQANIIIFELIQDTIETNLLTKFHEDWTINVASREKCPAPGGHVFKATKTIFELIQDIIGTNLLTKFHDDRKINVTSRVLTRKIAPPPYIIGMNLLTEFHEDRTINVASTVKNAPPLGSHVFQANITIFELIKDIIKTNLLTIFHQDWTINVASRVLAMKNAPPPFGHVFQPNSIIFELVQDIIEMNLLTKKNAPPLGSHVIQAKVTIYELIQDISGTNLLSKFHVDRKINVASRVLTRKNAPPPGGHVFLPTGVIFELVQDIIRMNLLTKFYEDQTINVASREKCPVLWQPCFSSKHIIETNVLTKFHEDWTINAASRELTRQMLTPHNAQRTMDKKLSQHFAHLRFHDDWAKNVTSRKTAPPPRRHSTDRKHFQTQLSYQRNKCSDQISSKLGQNVTSRVFTCFHYIHIEKNAPPTGSHVFSLIWTIFELVRDINKTNVLTNFHDDWAKIVTSRVFTSHVIQLTGTIFELYSHIKKTNVLTKFHENWAKNVTSRVFTCFHYIHIKKNAPPTGGHVFSPIWTIFELVRDINKTNVLTNFYDDWAKIVTSRVFTRKTAPPGSHVIELTGTIFKLNSHIKETNALTKFH</sequence>
<dbReference type="EMBL" id="JAIWYP010000012">
    <property type="protein sequence ID" value="KAH3723712.1"/>
    <property type="molecule type" value="Genomic_DNA"/>
</dbReference>
<reference evidence="1" key="2">
    <citation type="submission" date="2020-11" db="EMBL/GenBank/DDBJ databases">
        <authorList>
            <person name="McCartney M.A."/>
            <person name="Auch B."/>
            <person name="Kono T."/>
            <person name="Mallez S."/>
            <person name="Becker A."/>
            <person name="Gohl D.M."/>
            <person name="Silverstein K.A.T."/>
            <person name="Koren S."/>
            <person name="Bechman K.B."/>
            <person name="Herman A."/>
            <person name="Abrahante J.E."/>
            <person name="Garbe J."/>
        </authorList>
    </citation>
    <scope>NUCLEOTIDE SEQUENCE</scope>
    <source>
        <strain evidence="1">Duluth1</strain>
        <tissue evidence="1">Whole animal</tissue>
    </source>
</reference>
<comment type="caution">
    <text evidence="1">The sequence shown here is derived from an EMBL/GenBank/DDBJ whole genome shotgun (WGS) entry which is preliminary data.</text>
</comment>
<keyword evidence="2" id="KW-1185">Reference proteome</keyword>
<gene>
    <name evidence="1" type="ORF">DPMN_049506</name>
</gene>
<reference evidence="1" key="1">
    <citation type="journal article" date="2019" name="bioRxiv">
        <title>The Genome of the Zebra Mussel, Dreissena polymorpha: A Resource for Invasive Species Research.</title>
        <authorList>
            <person name="McCartney M.A."/>
            <person name="Auch B."/>
            <person name="Kono T."/>
            <person name="Mallez S."/>
            <person name="Zhang Y."/>
            <person name="Obille A."/>
            <person name="Becker A."/>
            <person name="Abrahante J.E."/>
            <person name="Garbe J."/>
            <person name="Badalamenti J.P."/>
            <person name="Herman A."/>
            <person name="Mangelson H."/>
            <person name="Liachko I."/>
            <person name="Sullivan S."/>
            <person name="Sone E.D."/>
            <person name="Koren S."/>
            <person name="Silverstein K.A.T."/>
            <person name="Beckman K.B."/>
            <person name="Gohl D.M."/>
        </authorList>
    </citation>
    <scope>NUCLEOTIDE SEQUENCE</scope>
    <source>
        <strain evidence="1">Duluth1</strain>
        <tissue evidence="1">Whole animal</tissue>
    </source>
</reference>
<organism evidence="1 2">
    <name type="scientific">Dreissena polymorpha</name>
    <name type="common">Zebra mussel</name>
    <name type="synonym">Mytilus polymorpha</name>
    <dbReference type="NCBI Taxonomy" id="45954"/>
    <lineage>
        <taxon>Eukaryota</taxon>
        <taxon>Metazoa</taxon>
        <taxon>Spiralia</taxon>
        <taxon>Lophotrochozoa</taxon>
        <taxon>Mollusca</taxon>
        <taxon>Bivalvia</taxon>
        <taxon>Autobranchia</taxon>
        <taxon>Heteroconchia</taxon>
        <taxon>Euheterodonta</taxon>
        <taxon>Imparidentia</taxon>
        <taxon>Neoheterodontei</taxon>
        <taxon>Myida</taxon>
        <taxon>Dreissenoidea</taxon>
        <taxon>Dreissenidae</taxon>
        <taxon>Dreissena</taxon>
    </lineage>
</organism>
<name>A0A9D4CFU1_DREPO</name>